<dbReference type="InterPro" id="IPR001810">
    <property type="entry name" value="F-box_dom"/>
</dbReference>
<protein>
    <recommendedName>
        <fullName evidence="1">F-box domain-containing protein</fullName>
    </recommendedName>
</protein>
<dbReference type="SUPFAM" id="SSF81383">
    <property type="entry name" value="F-box domain"/>
    <property type="match status" value="1"/>
</dbReference>
<organism evidence="2 3">
    <name type="scientific">Hebeloma cylindrosporum</name>
    <dbReference type="NCBI Taxonomy" id="76867"/>
    <lineage>
        <taxon>Eukaryota</taxon>
        <taxon>Fungi</taxon>
        <taxon>Dikarya</taxon>
        <taxon>Basidiomycota</taxon>
        <taxon>Agaricomycotina</taxon>
        <taxon>Agaricomycetes</taxon>
        <taxon>Agaricomycetidae</taxon>
        <taxon>Agaricales</taxon>
        <taxon>Agaricineae</taxon>
        <taxon>Hymenogastraceae</taxon>
        <taxon>Hebeloma</taxon>
    </lineage>
</organism>
<dbReference type="EMBL" id="KN831781">
    <property type="protein sequence ID" value="KIM41083.1"/>
    <property type="molecule type" value="Genomic_DNA"/>
</dbReference>
<sequence length="626" mass="70416">MPTLSNLPTELLLLLFEHINADNILSVGLTCRYLNGVAIPIFLERMGMPDFEKLVVLRPGHAGYGGKLTGLTIHFGLTRIERLVCILDNFRGSLTRNMGRIHHLISRLSSVGAVSLVFPSVGDKWTLRSDVVGKFFASFVEFFELLVLKSCTSIQVLHSHPLNIEASYNFQPAARGKHSPLRRFSRLLTHRSSPDPTAGGNYRQLVKHSHIPIPSANAYRHLRVFDLRMDFLLAPPLLEWTLAVMKHAPITSLALSAIEQKRQTEFREYLFPQVVRSLPVLQEIKLHFDGDEFLPIIFANLPLFPQLKKITLAMGSTVNSPLAVKSTASLHFPQLTTFNASLDQTVYFFNHNITCPALVSIRIVHTLRSNSEPLGERLSTLTNRLSLLHLSPIVSLCLDHIHGRLELPELGESGPLPICTTSARIISRLTLAQRTFPKNQQGLASQIENVIAWLSLFRGVKRLTVVDRRQVIDPPASDERRQTAIRAAITAVYPDIEFMNLVHLQYKYHYHWSSAKHNLERAVDGVPNIYQLRSKATDYFPRGELGHRQVCGSHTSVFRHLKSLGTTMDYTVGTRFGTPNESKGKYSDLLQALSGLRRLRFAPGQFHCKEENASLAGWVQIALPLR</sequence>
<gene>
    <name evidence="2" type="ORF">M413DRAFT_11287</name>
</gene>
<reference evidence="2 3" key="1">
    <citation type="submission" date="2014-04" db="EMBL/GenBank/DDBJ databases">
        <authorList>
            <consortium name="DOE Joint Genome Institute"/>
            <person name="Kuo A."/>
            <person name="Gay G."/>
            <person name="Dore J."/>
            <person name="Kohler A."/>
            <person name="Nagy L.G."/>
            <person name="Floudas D."/>
            <person name="Copeland A."/>
            <person name="Barry K.W."/>
            <person name="Cichocki N."/>
            <person name="Veneault-Fourrey C."/>
            <person name="LaButti K."/>
            <person name="Lindquist E.A."/>
            <person name="Lipzen A."/>
            <person name="Lundell T."/>
            <person name="Morin E."/>
            <person name="Murat C."/>
            <person name="Sun H."/>
            <person name="Tunlid A."/>
            <person name="Henrissat B."/>
            <person name="Grigoriev I.V."/>
            <person name="Hibbett D.S."/>
            <person name="Martin F."/>
            <person name="Nordberg H.P."/>
            <person name="Cantor M.N."/>
            <person name="Hua S.X."/>
        </authorList>
    </citation>
    <scope>NUCLEOTIDE SEQUENCE [LARGE SCALE GENOMIC DNA]</scope>
    <source>
        <strain evidence="3">h7</strain>
    </source>
</reference>
<feature type="domain" description="F-box" evidence="1">
    <location>
        <begin position="1"/>
        <end position="37"/>
    </location>
</feature>
<dbReference type="AlphaFoldDB" id="A0A0C2XTV8"/>
<dbReference type="PROSITE" id="PS50181">
    <property type="entry name" value="FBOX"/>
    <property type="match status" value="1"/>
</dbReference>
<keyword evidence="3" id="KW-1185">Reference proteome</keyword>
<dbReference type="InterPro" id="IPR036047">
    <property type="entry name" value="F-box-like_dom_sf"/>
</dbReference>
<name>A0A0C2XTV8_HEBCY</name>
<dbReference type="OrthoDB" id="3054030at2759"/>
<reference evidence="3" key="2">
    <citation type="submission" date="2015-01" db="EMBL/GenBank/DDBJ databases">
        <title>Evolutionary Origins and Diversification of the Mycorrhizal Mutualists.</title>
        <authorList>
            <consortium name="DOE Joint Genome Institute"/>
            <consortium name="Mycorrhizal Genomics Consortium"/>
            <person name="Kohler A."/>
            <person name="Kuo A."/>
            <person name="Nagy L.G."/>
            <person name="Floudas D."/>
            <person name="Copeland A."/>
            <person name="Barry K.W."/>
            <person name="Cichocki N."/>
            <person name="Veneault-Fourrey C."/>
            <person name="LaButti K."/>
            <person name="Lindquist E.A."/>
            <person name="Lipzen A."/>
            <person name="Lundell T."/>
            <person name="Morin E."/>
            <person name="Murat C."/>
            <person name="Riley R."/>
            <person name="Ohm R."/>
            <person name="Sun H."/>
            <person name="Tunlid A."/>
            <person name="Henrissat B."/>
            <person name="Grigoriev I.V."/>
            <person name="Hibbett D.S."/>
            <person name="Martin F."/>
        </authorList>
    </citation>
    <scope>NUCLEOTIDE SEQUENCE [LARGE SCALE GENOMIC DNA]</scope>
    <source>
        <strain evidence="3">h7</strain>
    </source>
</reference>
<proteinExistence type="predicted"/>
<dbReference type="HOGENOM" id="CLU_466948_0_0_1"/>
<evidence type="ECO:0000259" key="1">
    <source>
        <dbReference type="PROSITE" id="PS50181"/>
    </source>
</evidence>
<evidence type="ECO:0000313" key="2">
    <source>
        <dbReference type="EMBL" id="KIM41083.1"/>
    </source>
</evidence>
<accession>A0A0C2XTV8</accession>
<evidence type="ECO:0000313" key="3">
    <source>
        <dbReference type="Proteomes" id="UP000053424"/>
    </source>
</evidence>
<dbReference type="Proteomes" id="UP000053424">
    <property type="component" value="Unassembled WGS sequence"/>
</dbReference>